<feature type="transmembrane region" description="Helical" evidence="8">
    <location>
        <begin position="20"/>
        <end position="39"/>
    </location>
</feature>
<keyword evidence="8" id="KW-0472">Membrane</keyword>
<dbReference type="GO" id="GO:0098797">
    <property type="term" value="C:plasma membrane protein complex"/>
    <property type="evidence" value="ECO:0007669"/>
    <property type="project" value="UniProtKB-ARBA"/>
</dbReference>
<feature type="region of interest" description="Disordered" evidence="7">
    <location>
        <begin position="123"/>
        <end position="158"/>
    </location>
</feature>
<gene>
    <name evidence="9" type="ORF">SKAU_G00259830</name>
</gene>
<evidence type="ECO:0000256" key="6">
    <source>
        <dbReference type="ARBA" id="ARBA00023170"/>
    </source>
</evidence>
<keyword evidence="10" id="KW-1185">Reference proteome</keyword>
<keyword evidence="3" id="KW-0597">Phosphoprotein</keyword>
<evidence type="ECO:0000256" key="1">
    <source>
        <dbReference type="ARBA" id="ARBA00004251"/>
    </source>
</evidence>
<reference evidence="9" key="1">
    <citation type="journal article" date="2023" name="Science">
        <title>Genome structures resolve the early diversification of teleost fishes.</title>
        <authorList>
            <person name="Parey E."/>
            <person name="Louis A."/>
            <person name="Montfort J."/>
            <person name="Bouchez O."/>
            <person name="Roques C."/>
            <person name="Iampietro C."/>
            <person name="Lluch J."/>
            <person name="Castinel A."/>
            <person name="Donnadieu C."/>
            <person name="Desvignes T."/>
            <person name="Floi Bucao C."/>
            <person name="Jouanno E."/>
            <person name="Wen M."/>
            <person name="Mejri S."/>
            <person name="Dirks R."/>
            <person name="Jansen H."/>
            <person name="Henkel C."/>
            <person name="Chen W.J."/>
            <person name="Zahm M."/>
            <person name="Cabau C."/>
            <person name="Klopp C."/>
            <person name="Thompson A.W."/>
            <person name="Robinson-Rechavi M."/>
            <person name="Braasch I."/>
            <person name="Lecointre G."/>
            <person name="Bobe J."/>
            <person name="Postlethwait J.H."/>
            <person name="Berthelot C."/>
            <person name="Roest Crollius H."/>
            <person name="Guiguen Y."/>
        </authorList>
    </citation>
    <scope>NUCLEOTIDE SEQUENCE</scope>
    <source>
        <strain evidence="9">WJC10195</strain>
    </source>
</reference>
<keyword evidence="4" id="KW-0391">Immunity</keyword>
<dbReference type="InterPro" id="IPR021663">
    <property type="entry name" value="CD3_zeta/IgE_Fc_rcpt_gamma"/>
</dbReference>
<evidence type="ECO:0000256" key="8">
    <source>
        <dbReference type="SAM" id="Phobius"/>
    </source>
</evidence>
<dbReference type="Proteomes" id="UP001152622">
    <property type="component" value="Chromosome 9"/>
</dbReference>
<organism evidence="9 10">
    <name type="scientific">Synaphobranchus kaupii</name>
    <name type="common">Kaup's arrowtooth eel</name>
    <dbReference type="NCBI Taxonomy" id="118154"/>
    <lineage>
        <taxon>Eukaryota</taxon>
        <taxon>Metazoa</taxon>
        <taxon>Chordata</taxon>
        <taxon>Craniata</taxon>
        <taxon>Vertebrata</taxon>
        <taxon>Euteleostomi</taxon>
        <taxon>Actinopterygii</taxon>
        <taxon>Neopterygii</taxon>
        <taxon>Teleostei</taxon>
        <taxon>Anguilliformes</taxon>
        <taxon>Synaphobranchidae</taxon>
        <taxon>Synaphobranchus</taxon>
    </lineage>
</organism>
<dbReference type="AlphaFoldDB" id="A0A9Q1F4H2"/>
<evidence type="ECO:0000256" key="2">
    <source>
        <dbReference type="ARBA" id="ARBA00022475"/>
    </source>
</evidence>
<keyword evidence="8" id="KW-1133">Transmembrane helix</keyword>
<keyword evidence="2" id="KW-1003">Cell membrane</keyword>
<evidence type="ECO:0000313" key="9">
    <source>
        <dbReference type="EMBL" id="KAJ8350853.1"/>
    </source>
</evidence>
<feature type="region of interest" description="Disordered" evidence="7">
    <location>
        <begin position="86"/>
        <end position="105"/>
    </location>
</feature>
<protein>
    <recommendedName>
        <fullName evidence="11">T-cell surface glycoprotein CD3 zeta chain</fullName>
    </recommendedName>
</protein>
<dbReference type="OrthoDB" id="9941225at2759"/>
<sequence length="158" mass="17937">MNQPNNFREAKMGINDPALCYILDAVLLLYGLIITALFFRERFFKPKDNSKDEGICMVSANAGLGNMMVGLNKPADTYDVLRVGKDAESGATGPRGNRRQAGDETYTALQKVTEDDYKEIAVKKQRRRNKKDEVYQDLSNVTMETYDDPQRKRPLPPR</sequence>
<dbReference type="PANTHER" id="PTHR10035:SF2">
    <property type="entry name" value="T-CELL SURFACE GLYCOPROTEIN CD3 ZETA CHAIN"/>
    <property type="match status" value="1"/>
</dbReference>
<comment type="subcellular location">
    <subcellularLocation>
        <location evidence="1">Cell membrane</location>
        <topology evidence="1">Single-pass type I membrane protein</topology>
    </subcellularLocation>
</comment>
<dbReference type="GO" id="GO:0002250">
    <property type="term" value="P:adaptive immune response"/>
    <property type="evidence" value="ECO:0007669"/>
    <property type="project" value="UniProtKB-KW"/>
</dbReference>
<evidence type="ECO:0000256" key="7">
    <source>
        <dbReference type="SAM" id="MobiDB-lite"/>
    </source>
</evidence>
<dbReference type="InterPro" id="IPR024128">
    <property type="entry name" value="T-cell_CD3_zeta"/>
</dbReference>
<dbReference type="EMBL" id="JAINUF010000009">
    <property type="protein sequence ID" value="KAJ8350853.1"/>
    <property type="molecule type" value="Genomic_DNA"/>
</dbReference>
<name>A0A9Q1F4H2_SYNKA</name>
<evidence type="ECO:0000313" key="10">
    <source>
        <dbReference type="Proteomes" id="UP001152622"/>
    </source>
</evidence>
<keyword evidence="5" id="KW-1064">Adaptive immunity</keyword>
<keyword evidence="6" id="KW-0675">Receptor</keyword>
<dbReference type="Pfam" id="PF11628">
    <property type="entry name" value="TCR_zetazeta"/>
    <property type="match status" value="1"/>
</dbReference>
<dbReference type="PANTHER" id="PTHR10035">
    <property type="entry name" value="T-CELL SURFACE GLYCOPROTEIN CD3 ZETA CHAIN"/>
    <property type="match status" value="1"/>
</dbReference>
<comment type="caution">
    <text evidence="9">The sequence shown here is derived from an EMBL/GenBank/DDBJ whole genome shotgun (WGS) entry which is preliminary data.</text>
</comment>
<evidence type="ECO:0000256" key="5">
    <source>
        <dbReference type="ARBA" id="ARBA00023130"/>
    </source>
</evidence>
<evidence type="ECO:0000256" key="3">
    <source>
        <dbReference type="ARBA" id="ARBA00022553"/>
    </source>
</evidence>
<accession>A0A9Q1F4H2</accession>
<keyword evidence="8" id="KW-0812">Transmembrane</keyword>
<evidence type="ECO:0000256" key="4">
    <source>
        <dbReference type="ARBA" id="ARBA00022859"/>
    </source>
</evidence>
<evidence type="ECO:0008006" key="11">
    <source>
        <dbReference type="Google" id="ProtNLM"/>
    </source>
</evidence>
<proteinExistence type="predicted"/>